<proteinExistence type="predicted"/>
<protein>
    <submittedName>
        <fullName evidence="1">Uncharacterized protein</fullName>
    </submittedName>
</protein>
<evidence type="ECO:0000313" key="1">
    <source>
        <dbReference type="EMBL" id="EFJ33915.1"/>
    </source>
</evidence>
<dbReference type="KEGG" id="smo:SELMODRAFT_406215"/>
<name>D8R1M7_SELML</name>
<gene>
    <name evidence="1" type="ORF">SELMODRAFT_406215</name>
</gene>
<dbReference type="HOGENOM" id="CLU_1083370_0_0_1"/>
<dbReference type="Proteomes" id="UP000001514">
    <property type="component" value="Unassembled WGS sequence"/>
</dbReference>
<sequence>MRVLLHVRSAIHVRASPTSPPPLPPVLACNMKSSAFATPDTLMQPFFNHTSYTTRFSGSLRSLASLQTRSTSHKAWTRSDMRDLECLPRSCGPLWSYDLVAAQNETTKVYDFQPPHQLLITVTNTGKMLIHWNPWFNGLAMSRSVLSSEANSSSTTSLWIHTSQHERNEGRCGSQGPLQLQGDPWRKLYQSCSDLGDSHFDLAVESFGDSVDMEWREGVSCGVGYIDVAGINLQKPSVAKDSELQQLQNKSQDCSTL</sequence>
<dbReference type="AlphaFoldDB" id="D8R1M7"/>
<organism evidence="2">
    <name type="scientific">Selaginella moellendorffii</name>
    <name type="common">Spikemoss</name>
    <dbReference type="NCBI Taxonomy" id="88036"/>
    <lineage>
        <taxon>Eukaryota</taxon>
        <taxon>Viridiplantae</taxon>
        <taxon>Streptophyta</taxon>
        <taxon>Embryophyta</taxon>
        <taxon>Tracheophyta</taxon>
        <taxon>Lycopodiopsida</taxon>
        <taxon>Selaginellales</taxon>
        <taxon>Selaginellaceae</taxon>
        <taxon>Selaginella</taxon>
    </lineage>
</organism>
<evidence type="ECO:0000313" key="2">
    <source>
        <dbReference type="Proteomes" id="UP000001514"/>
    </source>
</evidence>
<dbReference type="InParanoid" id="D8R1M7"/>
<dbReference type="EMBL" id="GL377570">
    <property type="protein sequence ID" value="EFJ33915.1"/>
    <property type="molecule type" value="Genomic_DNA"/>
</dbReference>
<reference evidence="1 2" key="1">
    <citation type="journal article" date="2011" name="Science">
        <title>The Selaginella genome identifies genetic changes associated with the evolution of vascular plants.</title>
        <authorList>
            <person name="Banks J.A."/>
            <person name="Nishiyama T."/>
            <person name="Hasebe M."/>
            <person name="Bowman J.L."/>
            <person name="Gribskov M."/>
            <person name="dePamphilis C."/>
            <person name="Albert V.A."/>
            <person name="Aono N."/>
            <person name="Aoyama T."/>
            <person name="Ambrose B.A."/>
            <person name="Ashton N.W."/>
            <person name="Axtell M.J."/>
            <person name="Barker E."/>
            <person name="Barker M.S."/>
            <person name="Bennetzen J.L."/>
            <person name="Bonawitz N.D."/>
            <person name="Chapple C."/>
            <person name="Cheng C."/>
            <person name="Correa L.G."/>
            <person name="Dacre M."/>
            <person name="DeBarry J."/>
            <person name="Dreyer I."/>
            <person name="Elias M."/>
            <person name="Engstrom E.M."/>
            <person name="Estelle M."/>
            <person name="Feng L."/>
            <person name="Finet C."/>
            <person name="Floyd S.K."/>
            <person name="Frommer W.B."/>
            <person name="Fujita T."/>
            <person name="Gramzow L."/>
            <person name="Gutensohn M."/>
            <person name="Harholt J."/>
            <person name="Hattori M."/>
            <person name="Heyl A."/>
            <person name="Hirai T."/>
            <person name="Hiwatashi Y."/>
            <person name="Ishikawa M."/>
            <person name="Iwata M."/>
            <person name="Karol K.G."/>
            <person name="Koehler B."/>
            <person name="Kolukisaoglu U."/>
            <person name="Kubo M."/>
            <person name="Kurata T."/>
            <person name="Lalonde S."/>
            <person name="Li K."/>
            <person name="Li Y."/>
            <person name="Litt A."/>
            <person name="Lyons E."/>
            <person name="Manning G."/>
            <person name="Maruyama T."/>
            <person name="Michael T.P."/>
            <person name="Mikami K."/>
            <person name="Miyazaki S."/>
            <person name="Morinaga S."/>
            <person name="Murata T."/>
            <person name="Mueller-Roeber B."/>
            <person name="Nelson D.R."/>
            <person name="Obara M."/>
            <person name="Oguri Y."/>
            <person name="Olmstead R.G."/>
            <person name="Onodera N."/>
            <person name="Petersen B.L."/>
            <person name="Pils B."/>
            <person name="Prigge M."/>
            <person name="Rensing S.A."/>
            <person name="Riano-Pachon D.M."/>
            <person name="Roberts A.W."/>
            <person name="Sato Y."/>
            <person name="Scheller H.V."/>
            <person name="Schulz B."/>
            <person name="Schulz C."/>
            <person name="Shakirov E.V."/>
            <person name="Shibagaki N."/>
            <person name="Shinohara N."/>
            <person name="Shippen D.E."/>
            <person name="Soerensen I."/>
            <person name="Sotooka R."/>
            <person name="Sugimoto N."/>
            <person name="Sugita M."/>
            <person name="Sumikawa N."/>
            <person name="Tanurdzic M."/>
            <person name="Theissen G."/>
            <person name="Ulvskov P."/>
            <person name="Wakazuki S."/>
            <person name="Weng J.K."/>
            <person name="Willats W.W."/>
            <person name="Wipf D."/>
            <person name="Wolf P.G."/>
            <person name="Yang L."/>
            <person name="Zimmer A.D."/>
            <person name="Zhu Q."/>
            <person name="Mitros T."/>
            <person name="Hellsten U."/>
            <person name="Loque D."/>
            <person name="Otillar R."/>
            <person name="Salamov A."/>
            <person name="Schmutz J."/>
            <person name="Shapiro H."/>
            <person name="Lindquist E."/>
            <person name="Lucas S."/>
            <person name="Rokhsar D."/>
            <person name="Grigoriev I.V."/>
        </authorList>
    </citation>
    <scope>NUCLEOTIDE SEQUENCE [LARGE SCALE GENOMIC DNA]</scope>
</reference>
<keyword evidence="2" id="KW-1185">Reference proteome</keyword>
<accession>D8R1M7</accession>
<dbReference type="Gramene" id="EFJ33915">
    <property type="protein sequence ID" value="EFJ33915"/>
    <property type="gene ID" value="SELMODRAFT_406215"/>
</dbReference>